<dbReference type="Proteomes" id="UP000579153">
    <property type="component" value="Unassembled WGS sequence"/>
</dbReference>
<evidence type="ECO:0000259" key="2">
    <source>
        <dbReference type="Pfam" id="PF01243"/>
    </source>
</evidence>
<dbReference type="SUPFAM" id="SSF50475">
    <property type="entry name" value="FMN-binding split barrel"/>
    <property type="match status" value="1"/>
</dbReference>
<reference evidence="3 4" key="1">
    <citation type="submission" date="2020-08" db="EMBL/GenBank/DDBJ databases">
        <title>Sequencing the genomes of 1000 actinobacteria strains.</title>
        <authorList>
            <person name="Klenk H.-P."/>
        </authorList>
    </citation>
    <scope>NUCLEOTIDE SEQUENCE [LARGE SCALE GENOMIC DNA]</scope>
    <source>
        <strain evidence="3 4">DSM 45507</strain>
    </source>
</reference>
<dbReference type="PANTHER" id="PTHR35176">
    <property type="entry name" value="HEME OXYGENASE HI_0854-RELATED"/>
    <property type="match status" value="1"/>
</dbReference>
<evidence type="ECO:0000313" key="4">
    <source>
        <dbReference type="Proteomes" id="UP000579153"/>
    </source>
</evidence>
<comment type="caution">
    <text evidence="3">The sequence shown here is derived from an EMBL/GenBank/DDBJ whole genome shotgun (WGS) entry which is preliminary data.</text>
</comment>
<organism evidence="3 4">
    <name type="scientific">Nonomuraea jabiensis</name>
    <dbReference type="NCBI Taxonomy" id="882448"/>
    <lineage>
        <taxon>Bacteria</taxon>
        <taxon>Bacillati</taxon>
        <taxon>Actinomycetota</taxon>
        <taxon>Actinomycetes</taxon>
        <taxon>Streptosporangiales</taxon>
        <taxon>Streptosporangiaceae</taxon>
        <taxon>Nonomuraea</taxon>
    </lineage>
</organism>
<dbReference type="GO" id="GO:0070967">
    <property type="term" value="F:coenzyme F420 binding"/>
    <property type="evidence" value="ECO:0007669"/>
    <property type="project" value="TreeGrafter"/>
</dbReference>
<evidence type="ECO:0000313" key="3">
    <source>
        <dbReference type="EMBL" id="MBB5781580.1"/>
    </source>
</evidence>
<dbReference type="EMBL" id="JACHMB010000001">
    <property type="protein sequence ID" value="MBB5781580.1"/>
    <property type="molecule type" value="Genomic_DNA"/>
</dbReference>
<dbReference type="GO" id="GO:0005829">
    <property type="term" value="C:cytosol"/>
    <property type="evidence" value="ECO:0007669"/>
    <property type="project" value="TreeGrafter"/>
</dbReference>
<dbReference type="InterPro" id="IPR052019">
    <property type="entry name" value="F420H2_bilvrd_red/Heme_oxyg"/>
</dbReference>
<feature type="domain" description="Pyridoxamine 5'-phosphate oxidase N-terminal" evidence="2">
    <location>
        <begin position="4"/>
        <end position="131"/>
    </location>
</feature>
<keyword evidence="1" id="KW-0560">Oxidoreductase</keyword>
<dbReference type="InterPro" id="IPR011576">
    <property type="entry name" value="Pyridox_Oxase_N"/>
</dbReference>
<dbReference type="InterPro" id="IPR019920">
    <property type="entry name" value="F420-binding_dom_put"/>
</dbReference>
<dbReference type="InterPro" id="IPR012349">
    <property type="entry name" value="Split_barrel_FMN-bd"/>
</dbReference>
<evidence type="ECO:0000256" key="1">
    <source>
        <dbReference type="ARBA" id="ARBA00023002"/>
    </source>
</evidence>
<proteinExistence type="predicted"/>
<dbReference type="AlphaFoldDB" id="A0A7W9GD45"/>
<sequence>MKVEQAQNFLRNHHHAVLSTCRKDGGSQLSPVIVALDGAGRVVLSTTEARAKTRNLRRDPRGSICVFTDRFFGPWIQVEGHAEVLSPDVGLDAEALKNLHGALSDEYPDWEVFLSNIHAEGRVAIRFLIERASGVTQL</sequence>
<dbReference type="GO" id="GO:0016627">
    <property type="term" value="F:oxidoreductase activity, acting on the CH-CH group of donors"/>
    <property type="evidence" value="ECO:0007669"/>
    <property type="project" value="TreeGrafter"/>
</dbReference>
<name>A0A7W9GD45_9ACTN</name>
<protein>
    <submittedName>
        <fullName evidence="3">PPOX class probable F420-dependent enzyme</fullName>
    </submittedName>
</protein>
<dbReference type="Gene3D" id="2.30.110.10">
    <property type="entry name" value="Electron Transport, Fmn-binding Protein, Chain A"/>
    <property type="match status" value="1"/>
</dbReference>
<accession>A0A7W9GD45</accession>
<keyword evidence="4" id="KW-1185">Reference proteome</keyword>
<dbReference type="PANTHER" id="PTHR35176:SF2">
    <property type="entry name" value="F420H(2)-DEPENDENT REDUCTASE RV1155"/>
    <property type="match status" value="1"/>
</dbReference>
<gene>
    <name evidence="3" type="ORF">HD596_008336</name>
</gene>
<dbReference type="Pfam" id="PF01243">
    <property type="entry name" value="PNPOx_N"/>
    <property type="match status" value="1"/>
</dbReference>
<dbReference type="NCBIfam" id="TIGR03618">
    <property type="entry name" value="Rv1155_F420"/>
    <property type="match status" value="1"/>
</dbReference>
<dbReference type="RefSeq" id="WP_185074855.1">
    <property type="nucleotide sequence ID" value="NZ_JACHMB010000001.1"/>
</dbReference>